<organism evidence="2 3">
    <name type="scientific">Aspergillus saccharolyticus JOP 1030-1</name>
    <dbReference type="NCBI Taxonomy" id="1450539"/>
    <lineage>
        <taxon>Eukaryota</taxon>
        <taxon>Fungi</taxon>
        <taxon>Dikarya</taxon>
        <taxon>Ascomycota</taxon>
        <taxon>Pezizomycotina</taxon>
        <taxon>Eurotiomycetes</taxon>
        <taxon>Eurotiomycetidae</taxon>
        <taxon>Eurotiales</taxon>
        <taxon>Aspergillaceae</taxon>
        <taxon>Aspergillus</taxon>
        <taxon>Aspergillus subgen. Circumdati</taxon>
    </lineage>
</organism>
<gene>
    <name evidence="2" type="ORF">BP01DRAFT_160922</name>
</gene>
<evidence type="ECO:0000313" key="2">
    <source>
        <dbReference type="EMBL" id="PYH41727.1"/>
    </source>
</evidence>
<feature type="region of interest" description="Disordered" evidence="1">
    <location>
        <begin position="126"/>
        <end position="155"/>
    </location>
</feature>
<dbReference type="RefSeq" id="XP_025427709.1">
    <property type="nucleotide sequence ID" value="XM_025570695.1"/>
</dbReference>
<dbReference type="EMBL" id="KZ821260">
    <property type="protein sequence ID" value="PYH41727.1"/>
    <property type="molecule type" value="Genomic_DNA"/>
</dbReference>
<protein>
    <submittedName>
        <fullName evidence="2">Uncharacterized protein</fullName>
    </submittedName>
</protein>
<keyword evidence="3" id="KW-1185">Reference proteome</keyword>
<reference evidence="2 3" key="1">
    <citation type="submission" date="2016-12" db="EMBL/GenBank/DDBJ databases">
        <title>The genomes of Aspergillus section Nigri reveals drivers in fungal speciation.</title>
        <authorList>
            <consortium name="DOE Joint Genome Institute"/>
            <person name="Vesth T.C."/>
            <person name="Nybo J."/>
            <person name="Theobald S."/>
            <person name="Brandl J."/>
            <person name="Frisvad J.C."/>
            <person name="Nielsen K.F."/>
            <person name="Lyhne E.K."/>
            <person name="Kogle M.E."/>
            <person name="Kuo A."/>
            <person name="Riley R."/>
            <person name="Clum A."/>
            <person name="Nolan M."/>
            <person name="Lipzen A."/>
            <person name="Salamov A."/>
            <person name="Henrissat B."/>
            <person name="Wiebenga A."/>
            <person name="De Vries R.P."/>
            <person name="Grigoriev I.V."/>
            <person name="Mortensen U.H."/>
            <person name="Andersen M.R."/>
            <person name="Baker S.E."/>
        </authorList>
    </citation>
    <scope>NUCLEOTIDE SEQUENCE [LARGE SCALE GENOMIC DNA]</scope>
    <source>
        <strain evidence="2 3">JOP 1030-1</strain>
    </source>
</reference>
<evidence type="ECO:0000256" key="1">
    <source>
        <dbReference type="SAM" id="MobiDB-lite"/>
    </source>
</evidence>
<dbReference type="GeneID" id="37071923"/>
<evidence type="ECO:0000313" key="3">
    <source>
        <dbReference type="Proteomes" id="UP000248349"/>
    </source>
</evidence>
<accession>A0A318Z5U4</accession>
<sequence length="155" mass="17531">MPCNECICALFRDTGGSTTSLDTAQLGGFRRHRLPLFNSWDTFLLHTQYHLDSSHRGPLSLDSDTLKGHSFPCIVDIIHEYLLLERYHDLLDDITRSPSFLYVSQNGINGCFKVASRVARFASSGHQSMPDGLRSRSVPHCMQSQSTRSHNVRHQ</sequence>
<proteinExistence type="predicted"/>
<dbReference type="AlphaFoldDB" id="A0A318Z5U4"/>
<name>A0A318Z5U4_9EURO</name>
<dbReference type="Proteomes" id="UP000248349">
    <property type="component" value="Unassembled WGS sequence"/>
</dbReference>